<gene>
    <name evidence="2" type="ORF">M6B38_126640</name>
</gene>
<dbReference type="AlphaFoldDB" id="A0AAX6GFF9"/>
<evidence type="ECO:0000313" key="2">
    <source>
        <dbReference type="EMBL" id="KAJ6827506.1"/>
    </source>
</evidence>
<comment type="caution">
    <text evidence="2">The sequence shown here is derived from an EMBL/GenBank/DDBJ whole genome shotgun (WGS) entry which is preliminary data.</text>
</comment>
<keyword evidence="3" id="KW-1185">Reference proteome</keyword>
<organism evidence="2 3">
    <name type="scientific">Iris pallida</name>
    <name type="common">Sweet iris</name>
    <dbReference type="NCBI Taxonomy" id="29817"/>
    <lineage>
        <taxon>Eukaryota</taxon>
        <taxon>Viridiplantae</taxon>
        <taxon>Streptophyta</taxon>
        <taxon>Embryophyta</taxon>
        <taxon>Tracheophyta</taxon>
        <taxon>Spermatophyta</taxon>
        <taxon>Magnoliopsida</taxon>
        <taxon>Liliopsida</taxon>
        <taxon>Asparagales</taxon>
        <taxon>Iridaceae</taxon>
        <taxon>Iridoideae</taxon>
        <taxon>Irideae</taxon>
        <taxon>Iris</taxon>
    </lineage>
</organism>
<reference evidence="2" key="1">
    <citation type="journal article" date="2023" name="GigaByte">
        <title>Genome assembly of the bearded iris, Iris pallida Lam.</title>
        <authorList>
            <person name="Bruccoleri R.E."/>
            <person name="Oakeley E.J."/>
            <person name="Faust A.M.E."/>
            <person name="Altorfer M."/>
            <person name="Dessus-Babus S."/>
            <person name="Burckhardt D."/>
            <person name="Oertli M."/>
            <person name="Naumann U."/>
            <person name="Petersen F."/>
            <person name="Wong J."/>
        </authorList>
    </citation>
    <scope>NUCLEOTIDE SEQUENCE</scope>
    <source>
        <strain evidence="2">GSM-AAB239-AS_SAM_17_03QT</strain>
    </source>
</reference>
<evidence type="ECO:0000313" key="3">
    <source>
        <dbReference type="Proteomes" id="UP001140949"/>
    </source>
</evidence>
<dbReference type="EMBL" id="JANAVB010020198">
    <property type="protein sequence ID" value="KAJ6827506.1"/>
    <property type="molecule type" value="Genomic_DNA"/>
</dbReference>
<reference evidence="2" key="2">
    <citation type="submission" date="2023-04" db="EMBL/GenBank/DDBJ databases">
        <authorList>
            <person name="Bruccoleri R.E."/>
            <person name="Oakeley E.J."/>
            <person name="Faust A.-M."/>
            <person name="Dessus-Babus S."/>
            <person name="Altorfer M."/>
            <person name="Burckhardt D."/>
            <person name="Oertli M."/>
            <person name="Naumann U."/>
            <person name="Petersen F."/>
            <person name="Wong J."/>
        </authorList>
    </citation>
    <scope>NUCLEOTIDE SEQUENCE</scope>
    <source>
        <strain evidence="2">GSM-AAB239-AS_SAM_17_03QT</strain>
        <tissue evidence="2">Leaf</tissue>
    </source>
</reference>
<accession>A0AAX6GFF9</accession>
<feature type="region of interest" description="Disordered" evidence="1">
    <location>
        <begin position="1"/>
        <end position="108"/>
    </location>
</feature>
<feature type="compositionally biased region" description="Basic and acidic residues" evidence="1">
    <location>
        <begin position="14"/>
        <end position="27"/>
    </location>
</feature>
<feature type="compositionally biased region" description="Basic residues" evidence="1">
    <location>
        <begin position="72"/>
        <end position="97"/>
    </location>
</feature>
<evidence type="ECO:0000256" key="1">
    <source>
        <dbReference type="SAM" id="MobiDB-lite"/>
    </source>
</evidence>
<sequence>MRKEGELTCPGSSARERRGHGEDRRSPESLGGPACSRGRGTTEESRARDGTAERGWAHGGLRTVHGGASRAWRSRKWARSRGQRRAVIRCGRQRKQRLGSASPRGCSR</sequence>
<dbReference type="Proteomes" id="UP001140949">
    <property type="component" value="Unassembled WGS sequence"/>
</dbReference>
<proteinExistence type="predicted"/>
<name>A0AAX6GFF9_IRIPA</name>
<protein>
    <submittedName>
        <fullName evidence="2">Uncharacterized protein</fullName>
    </submittedName>
</protein>
<feature type="compositionally biased region" description="Basic and acidic residues" evidence="1">
    <location>
        <begin position="40"/>
        <end position="56"/>
    </location>
</feature>